<evidence type="ECO:0000256" key="3">
    <source>
        <dbReference type="SAM" id="MobiDB-lite"/>
    </source>
</evidence>
<keyword evidence="2" id="KW-0479">Metal-binding</keyword>
<keyword evidence="2" id="KW-0862">Zinc</keyword>
<feature type="region of interest" description="Disordered" evidence="3">
    <location>
        <begin position="496"/>
        <end position="525"/>
    </location>
</feature>
<dbReference type="GO" id="GO:0008270">
    <property type="term" value="F:zinc ion binding"/>
    <property type="evidence" value="ECO:0007669"/>
    <property type="project" value="UniProtKB-KW"/>
</dbReference>
<dbReference type="AlphaFoldDB" id="A0A8T2QDU9"/>
<gene>
    <name evidence="5" type="ORF">KP509_35G024100</name>
</gene>
<name>A0A8T2QDU9_CERRI</name>
<evidence type="ECO:0000256" key="1">
    <source>
        <dbReference type="ARBA" id="ARBA00023125"/>
    </source>
</evidence>
<evidence type="ECO:0000256" key="2">
    <source>
        <dbReference type="PROSITE-ProRule" id="PRU00723"/>
    </source>
</evidence>
<reference evidence="5" key="1">
    <citation type="submission" date="2021-08" db="EMBL/GenBank/DDBJ databases">
        <title>WGS assembly of Ceratopteris richardii.</title>
        <authorList>
            <person name="Marchant D.B."/>
            <person name="Chen G."/>
            <person name="Jenkins J."/>
            <person name="Shu S."/>
            <person name="Leebens-Mack J."/>
            <person name="Grimwood J."/>
            <person name="Schmutz J."/>
            <person name="Soltis P."/>
            <person name="Soltis D."/>
            <person name="Chen Z.-H."/>
        </authorList>
    </citation>
    <scope>NUCLEOTIDE SEQUENCE</scope>
    <source>
        <strain evidence="5">Whitten #5841</strain>
        <tissue evidence="5">Leaf</tissue>
    </source>
</reference>
<protein>
    <recommendedName>
        <fullName evidence="4">C3H1-type domain-containing protein</fullName>
    </recommendedName>
</protein>
<accession>A0A8T2QDU9</accession>
<dbReference type="GO" id="GO:0003677">
    <property type="term" value="F:DNA binding"/>
    <property type="evidence" value="ECO:0007669"/>
    <property type="project" value="UniProtKB-KW"/>
</dbReference>
<feature type="region of interest" description="Disordered" evidence="3">
    <location>
        <begin position="361"/>
        <end position="380"/>
    </location>
</feature>
<dbReference type="PANTHER" id="PTHR33400:SF2">
    <property type="entry name" value="ZINC FINGER CCCH DOMAIN-CONTAINING PROTEIN 6"/>
    <property type="match status" value="1"/>
</dbReference>
<keyword evidence="1" id="KW-0238">DNA-binding</keyword>
<feature type="compositionally biased region" description="Polar residues" evidence="3">
    <location>
        <begin position="363"/>
        <end position="380"/>
    </location>
</feature>
<organism evidence="5 6">
    <name type="scientific">Ceratopteris richardii</name>
    <name type="common">Triangle waterfern</name>
    <dbReference type="NCBI Taxonomy" id="49495"/>
    <lineage>
        <taxon>Eukaryota</taxon>
        <taxon>Viridiplantae</taxon>
        <taxon>Streptophyta</taxon>
        <taxon>Embryophyta</taxon>
        <taxon>Tracheophyta</taxon>
        <taxon>Polypodiopsida</taxon>
        <taxon>Polypodiidae</taxon>
        <taxon>Polypodiales</taxon>
        <taxon>Pteridineae</taxon>
        <taxon>Pteridaceae</taxon>
        <taxon>Parkerioideae</taxon>
        <taxon>Ceratopteris</taxon>
    </lineage>
</organism>
<dbReference type="OrthoDB" id="1928519at2759"/>
<dbReference type="PROSITE" id="PS50103">
    <property type="entry name" value="ZF_C3H1"/>
    <property type="match status" value="1"/>
</dbReference>
<feature type="zinc finger region" description="C3H1-type" evidence="2">
    <location>
        <begin position="467"/>
        <end position="495"/>
    </location>
</feature>
<feature type="domain" description="C3H1-type" evidence="4">
    <location>
        <begin position="467"/>
        <end position="495"/>
    </location>
</feature>
<sequence>MRGGIAHGANENRSSTAKKVSWENLHNLCQVRLFAAEEAPSFSGAALQEQYQAKETKFLHHAKPVSENDLPPGFTNFAVKDNIGGRNVSLGMDAQVQWHCPERFLNNAAWQVVVVNETAVVSEEQKREHVVPESIYENVDLIPWSPMEPLETSLGTKELPEIPLCCDEDEEDIEQVIKGRDGIRIHGKISEKNEPDGRVADLPIESPASLPTLSARQPDQGLNNLFMTDVDPSVVAAFARAYAVLKARERGSLVDHDLLLKTLGNPTLIRALLPLNKDLALQLRDLSRQVNESLLKSSCYNEVGRKSANAAFMGSGMFNLPGAPGSRSSLSVESSSEPLNFVSWSTRPFLGAKAEDKAYAHGESQSSNLGVSGISTSQQSVNRQDIMKDLIHQHGMERSRSEVYSRGPTEMEHVVGTKPLPIAERHRNPVLGSSTQIGQGGQQSGTSGYGRGEGFSSARFGAEASQARFQKPCIYFNTPKGCRRGASCFYQHTVSSDQPYGERARTEFFPFQSTKRPKSSVQDRD</sequence>
<comment type="caution">
    <text evidence="5">The sequence shown here is derived from an EMBL/GenBank/DDBJ whole genome shotgun (WGS) entry which is preliminary data.</text>
</comment>
<evidence type="ECO:0000313" key="6">
    <source>
        <dbReference type="Proteomes" id="UP000825935"/>
    </source>
</evidence>
<proteinExistence type="predicted"/>
<keyword evidence="2" id="KW-0863">Zinc-finger</keyword>
<dbReference type="PANTHER" id="PTHR33400">
    <property type="entry name" value="ZINC FINGER CCCH DOMAIN-CONTAINING PROTEIN 6-RELATED"/>
    <property type="match status" value="1"/>
</dbReference>
<evidence type="ECO:0000259" key="4">
    <source>
        <dbReference type="PROSITE" id="PS50103"/>
    </source>
</evidence>
<dbReference type="Proteomes" id="UP000825935">
    <property type="component" value="Chromosome 35"/>
</dbReference>
<keyword evidence="6" id="KW-1185">Reference proteome</keyword>
<dbReference type="EMBL" id="CM035440">
    <property type="protein sequence ID" value="KAH7282297.1"/>
    <property type="molecule type" value="Genomic_DNA"/>
</dbReference>
<dbReference type="InterPro" id="IPR000571">
    <property type="entry name" value="Znf_CCCH"/>
</dbReference>
<evidence type="ECO:0000313" key="5">
    <source>
        <dbReference type="EMBL" id="KAH7282297.1"/>
    </source>
</evidence>